<accession>A0A2A9NES4</accession>
<dbReference type="SUPFAM" id="SSF52540">
    <property type="entry name" value="P-loop containing nucleoside triphosphate hydrolases"/>
    <property type="match status" value="1"/>
</dbReference>
<dbReference type="OrthoDB" id="65590at2759"/>
<evidence type="ECO:0000313" key="1">
    <source>
        <dbReference type="EMBL" id="PFH49505.1"/>
    </source>
</evidence>
<dbReference type="EMBL" id="KZ302027">
    <property type="protein sequence ID" value="PFH49505.1"/>
    <property type="molecule type" value="Genomic_DNA"/>
</dbReference>
<evidence type="ECO:0000313" key="2">
    <source>
        <dbReference type="Proteomes" id="UP000242287"/>
    </source>
</evidence>
<dbReference type="PANTHER" id="PTHR37816:SF1">
    <property type="entry name" value="TOXIN"/>
    <property type="match status" value="1"/>
</dbReference>
<reference evidence="1 2" key="1">
    <citation type="submission" date="2014-02" db="EMBL/GenBank/DDBJ databases">
        <title>Transposable element dynamics among asymbiotic and ectomycorrhizal Amanita fungi.</title>
        <authorList>
            <consortium name="DOE Joint Genome Institute"/>
            <person name="Hess J."/>
            <person name="Skrede I."/>
            <person name="Wolfe B."/>
            <person name="LaButti K."/>
            <person name="Ohm R.A."/>
            <person name="Grigoriev I.V."/>
            <person name="Pringle A."/>
        </authorList>
    </citation>
    <scope>NUCLEOTIDE SEQUENCE [LARGE SCALE GENOMIC DNA]</scope>
    <source>
        <strain evidence="1 2">SKay4041</strain>
    </source>
</reference>
<dbReference type="Proteomes" id="UP000242287">
    <property type="component" value="Unassembled WGS sequence"/>
</dbReference>
<protein>
    <recommendedName>
        <fullName evidence="3">Adenylate kinase</fullName>
    </recommendedName>
</protein>
<evidence type="ECO:0008006" key="3">
    <source>
        <dbReference type="Google" id="ProtNLM"/>
    </source>
</evidence>
<dbReference type="Gene3D" id="3.40.50.300">
    <property type="entry name" value="P-loop containing nucleotide triphosphate hydrolases"/>
    <property type="match status" value="1"/>
</dbReference>
<dbReference type="PANTHER" id="PTHR37816">
    <property type="entry name" value="YALI0E33011P"/>
    <property type="match status" value="1"/>
</dbReference>
<gene>
    <name evidence="1" type="ORF">AMATHDRAFT_63110</name>
</gene>
<dbReference type="AlphaFoldDB" id="A0A2A9NES4"/>
<name>A0A2A9NES4_9AGAR</name>
<dbReference type="InterPro" id="IPR027417">
    <property type="entry name" value="P-loop_NTPase"/>
</dbReference>
<keyword evidence="2" id="KW-1185">Reference proteome</keyword>
<organism evidence="1 2">
    <name type="scientific">Amanita thiersii Skay4041</name>
    <dbReference type="NCBI Taxonomy" id="703135"/>
    <lineage>
        <taxon>Eukaryota</taxon>
        <taxon>Fungi</taxon>
        <taxon>Dikarya</taxon>
        <taxon>Basidiomycota</taxon>
        <taxon>Agaricomycotina</taxon>
        <taxon>Agaricomycetes</taxon>
        <taxon>Agaricomycetidae</taxon>
        <taxon>Agaricales</taxon>
        <taxon>Pluteineae</taxon>
        <taxon>Amanitaceae</taxon>
        <taxon>Amanita</taxon>
    </lineage>
</organism>
<proteinExistence type="predicted"/>
<sequence>MDDHNCHHVFPPLIGSPDGQFRVQIIGNSGSGKTTVGQELSKILGVPSVSLDEIFWKPNWVQTPAEEFRDTVRATLDGHTQGWIVEGGYLRHLGNLITEKATDVIWLDPPLALYLPRLLWRTILRLLGIRPSCSKGCRDSIRETFFSRDSIILWCLTQHSKVRAHGKGMMELYGVGVGRYREQWKMRRIGGWGGGLSEWLQSVRAMVAGKWS</sequence>
<dbReference type="InterPro" id="IPR052922">
    <property type="entry name" value="Cytidylate_Kinase-2"/>
</dbReference>